<dbReference type="Pfam" id="PF01841">
    <property type="entry name" value="Transglut_core"/>
    <property type="match status" value="1"/>
</dbReference>
<name>A0A5C5ZGT4_9BACT</name>
<gene>
    <name evidence="2" type="ORF">Pla100_61170</name>
</gene>
<comment type="caution">
    <text evidence="2">The sequence shown here is derived from an EMBL/GenBank/DDBJ whole genome shotgun (WGS) entry which is preliminary data.</text>
</comment>
<dbReference type="AlphaFoldDB" id="A0A5C5ZGT4"/>
<dbReference type="InterPro" id="IPR002931">
    <property type="entry name" value="Transglutaminase-like"/>
</dbReference>
<dbReference type="PANTHER" id="PTHR33490">
    <property type="entry name" value="BLR5614 PROTEIN-RELATED"/>
    <property type="match status" value="1"/>
</dbReference>
<dbReference type="SMART" id="SM00460">
    <property type="entry name" value="TGc"/>
    <property type="match status" value="1"/>
</dbReference>
<dbReference type="InterPro" id="IPR038765">
    <property type="entry name" value="Papain-like_cys_pep_sf"/>
</dbReference>
<feature type="domain" description="Transglutaminase-like" evidence="1">
    <location>
        <begin position="403"/>
        <end position="469"/>
    </location>
</feature>
<dbReference type="SUPFAM" id="SSF63825">
    <property type="entry name" value="YWTD domain"/>
    <property type="match status" value="1"/>
</dbReference>
<accession>A0A5C5ZGT4</accession>
<evidence type="ECO:0000313" key="2">
    <source>
        <dbReference type="EMBL" id="TWT86368.1"/>
    </source>
</evidence>
<dbReference type="EMBL" id="SJPM01000036">
    <property type="protein sequence ID" value="TWT86368.1"/>
    <property type="molecule type" value="Genomic_DNA"/>
</dbReference>
<organism evidence="2 3">
    <name type="scientific">Neorhodopirellula pilleata</name>
    <dbReference type="NCBI Taxonomy" id="2714738"/>
    <lineage>
        <taxon>Bacteria</taxon>
        <taxon>Pseudomonadati</taxon>
        <taxon>Planctomycetota</taxon>
        <taxon>Planctomycetia</taxon>
        <taxon>Pirellulales</taxon>
        <taxon>Pirellulaceae</taxon>
        <taxon>Neorhodopirellula</taxon>
    </lineage>
</organism>
<dbReference type="Gene3D" id="2.130.10.10">
    <property type="entry name" value="YVTN repeat-like/Quinoprotein amine dehydrogenase"/>
    <property type="match status" value="1"/>
</dbReference>
<reference evidence="2 3" key="1">
    <citation type="submission" date="2019-02" db="EMBL/GenBank/DDBJ databases">
        <title>Deep-cultivation of Planctomycetes and their phenomic and genomic characterization uncovers novel biology.</title>
        <authorList>
            <person name="Wiegand S."/>
            <person name="Jogler M."/>
            <person name="Boedeker C."/>
            <person name="Pinto D."/>
            <person name="Vollmers J."/>
            <person name="Rivas-Marin E."/>
            <person name="Kohn T."/>
            <person name="Peeters S.H."/>
            <person name="Heuer A."/>
            <person name="Rast P."/>
            <person name="Oberbeckmann S."/>
            <person name="Bunk B."/>
            <person name="Jeske O."/>
            <person name="Meyerdierks A."/>
            <person name="Storesund J.E."/>
            <person name="Kallscheuer N."/>
            <person name="Luecker S."/>
            <person name="Lage O.M."/>
            <person name="Pohl T."/>
            <person name="Merkel B.J."/>
            <person name="Hornburger P."/>
            <person name="Mueller R.-W."/>
            <person name="Bruemmer F."/>
            <person name="Labrenz M."/>
            <person name="Spormann A.M."/>
            <person name="Op Den Camp H."/>
            <person name="Overmann J."/>
            <person name="Amann R."/>
            <person name="Jetten M.S.M."/>
            <person name="Mascher T."/>
            <person name="Medema M.H."/>
            <person name="Devos D.P."/>
            <person name="Kaster A.-K."/>
            <person name="Ovreas L."/>
            <person name="Rohde M."/>
            <person name="Galperin M.Y."/>
            <person name="Jogler C."/>
        </authorList>
    </citation>
    <scope>NUCLEOTIDE SEQUENCE [LARGE SCALE GENOMIC DNA]</scope>
    <source>
        <strain evidence="2 3">Pla100</strain>
    </source>
</reference>
<dbReference type="InterPro" id="IPR015943">
    <property type="entry name" value="WD40/YVTN_repeat-like_dom_sf"/>
</dbReference>
<proteinExistence type="predicted"/>
<protein>
    <submittedName>
        <fullName evidence="2">Transglutaminase-like superfamily protein</fullName>
    </submittedName>
</protein>
<evidence type="ECO:0000313" key="3">
    <source>
        <dbReference type="Proteomes" id="UP000316213"/>
    </source>
</evidence>
<keyword evidence="3" id="KW-1185">Reference proteome</keyword>
<evidence type="ECO:0000259" key="1">
    <source>
        <dbReference type="SMART" id="SM00460"/>
    </source>
</evidence>
<sequence length="542" mass="60277">MFTVLLSMVAIATAVAQKSETTTYSLPFAAKEIRGFCASNNRLFVFHHPARTLYASGARNTLTPVESLEGWAISDVAIVDGTPVYCSRDRTLRVVNGKVIAHPIAGTTNLISIASVGQQMFLLDAGKSPSILCLDVRTGKQNFRFAYDGINPVDLAVTTGGLFVLDMGDRCIHQLSGKSGETTLKIQVGPGVSGGSGGIVFLERNRLYVHEGDYNRLRPITWKTEPNLVSSWSMPLKMTFIQESDNESETDKSMVEFDVPIPTRGFSQVVSDLEWSQQPDEVVKDKFGQEIAVFRDIAIPPGGHHELRYETSVYTRAVQYDPPKAPLAALDRIPQEIKDVYLSPDPIFSLTSPELIAAAKDARLDENGTEATDVRTLIENIAWYQSRRFTYVMDDTWDDSQSVLERAAGSCSEYSFVFSSLCRLNQIPTRLVGGIQLADYGTKHESSGFHRWTEVYFPELGWIPVDVTKFDDGESESRDCEFLFGTPGYIICLSRGGIDNNALGSNYYIRRNYRGGRRSRRTFVVFEPHESYATTNVPITTP</sequence>
<dbReference type="Gene3D" id="3.10.620.30">
    <property type="match status" value="1"/>
</dbReference>
<dbReference type="PANTHER" id="PTHR33490:SF6">
    <property type="entry name" value="SLL1049 PROTEIN"/>
    <property type="match status" value="1"/>
</dbReference>
<dbReference type="RefSeq" id="WP_197168328.1">
    <property type="nucleotide sequence ID" value="NZ_SJPM01000036.1"/>
</dbReference>
<dbReference type="SUPFAM" id="SSF54001">
    <property type="entry name" value="Cysteine proteinases"/>
    <property type="match status" value="1"/>
</dbReference>
<dbReference type="Proteomes" id="UP000316213">
    <property type="component" value="Unassembled WGS sequence"/>
</dbReference>